<dbReference type="AlphaFoldDB" id="A0A9Q3J6T8"/>
<proteinExistence type="predicted"/>
<evidence type="ECO:0000313" key="1">
    <source>
        <dbReference type="EMBL" id="MBW0556411.1"/>
    </source>
</evidence>
<keyword evidence="2" id="KW-1185">Reference proteome</keyword>
<dbReference type="EMBL" id="AVOT02063856">
    <property type="protein sequence ID" value="MBW0556411.1"/>
    <property type="molecule type" value="Genomic_DNA"/>
</dbReference>
<sequence length="200" mass="23863">MKLNQVTSDNTRQTQLWQELTHKEDMYKIEVINLIQSFQHELRNSQRCSNSKLNDMKQLLHTLPKISTPLNQNEGARIPNQQLLDVENSQLKNEVYTSFHNLEPSMGQALLKEVPKLKEWPHFSGEGEYYHMKFTRGIDMIKEDFQLPDRLLTAIFNTLFTRSAHIWYIKLRQAHGHQSLTWWKTQIINKWDNDAWRFKV</sequence>
<reference evidence="1" key="1">
    <citation type="submission" date="2021-03" db="EMBL/GenBank/DDBJ databases">
        <title>Draft genome sequence of rust myrtle Austropuccinia psidii MF-1, a brazilian biotype.</title>
        <authorList>
            <person name="Quecine M.C."/>
            <person name="Pachon D.M.R."/>
            <person name="Bonatelli M.L."/>
            <person name="Correr F.H."/>
            <person name="Franceschini L.M."/>
            <person name="Leite T.F."/>
            <person name="Margarido G.R.A."/>
            <person name="Almeida C.A."/>
            <person name="Ferrarezi J.A."/>
            <person name="Labate C.A."/>
        </authorList>
    </citation>
    <scope>NUCLEOTIDE SEQUENCE</scope>
    <source>
        <strain evidence="1">MF-1</strain>
    </source>
</reference>
<evidence type="ECO:0000313" key="2">
    <source>
        <dbReference type="Proteomes" id="UP000765509"/>
    </source>
</evidence>
<organism evidence="1 2">
    <name type="scientific">Austropuccinia psidii MF-1</name>
    <dbReference type="NCBI Taxonomy" id="1389203"/>
    <lineage>
        <taxon>Eukaryota</taxon>
        <taxon>Fungi</taxon>
        <taxon>Dikarya</taxon>
        <taxon>Basidiomycota</taxon>
        <taxon>Pucciniomycotina</taxon>
        <taxon>Pucciniomycetes</taxon>
        <taxon>Pucciniales</taxon>
        <taxon>Sphaerophragmiaceae</taxon>
        <taxon>Austropuccinia</taxon>
    </lineage>
</organism>
<dbReference type="Proteomes" id="UP000765509">
    <property type="component" value="Unassembled WGS sequence"/>
</dbReference>
<gene>
    <name evidence="1" type="ORF">O181_096126</name>
</gene>
<protein>
    <submittedName>
        <fullName evidence="1">Uncharacterized protein</fullName>
    </submittedName>
</protein>
<comment type="caution">
    <text evidence="1">The sequence shown here is derived from an EMBL/GenBank/DDBJ whole genome shotgun (WGS) entry which is preliminary data.</text>
</comment>
<name>A0A9Q3J6T8_9BASI</name>
<accession>A0A9Q3J6T8</accession>